<dbReference type="GO" id="GO:0006446">
    <property type="term" value="P:regulation of translational initiation"/>
    <property type="evidence" value="ECO:0007669"/>
    <property type="project" value="TreeGrafter"/>
</dbReference>
<keyword evidence="2" id="KW-0963">Cytoplasm</keyword>
<evidence type="ECO:0000256" key="2">
    <source>
        <dbReference type="ARBA" id="ARBA00022490"/>
    </source>
</evidence>
<name>A0A7R8ZNF5_9CRUS</name>
<protein>
    <submittedName>
        <fullName evidence="5">Uncharacterized protein</fullName>
    </submittedName>
</protein>
<dbReference type="PANTHER" id="PTHR23254">
    <property type="entry name" value="EIF4G DOMAIN PROTEIN"/>
    <property type="match status" value="1"/>
</dbReference>
<dbReference type="GO" id="GO:0003723">
    <property type="term" value="F:RNA binding"/>
    <property type="evidence" value="ECO:0007669"/>
    <property type="project" value="InterPro"/>
</dbReference>
<dbReference type="SUPFAM" id="SSF48371">
    <property type="entry name" value="ARM repeat"/>
    <property type="match status" value="1"/>
</dbReference>
<dbReference type="GO" id="GO:0005737">
    <property type="term" value="C:cytoplasm"/>
    <property type="evidence" value="ECO:0007669"/>
    <property type="project" value="UniProtKB-SubCell"/>
</dbReference>
<evidence type="ECO:0000313" key="5">
    <source>
        <dbReference type="EMBL" id="CAD7226453.1"/>
    </source>
</evidence>
<dbReference type="PANTHER" id="PTHR23254:SF15">
    <property type="entry name" value="POLYADENYLATE-BINDING PROTEIN-INTERACTING PROTEIN 1"/>
    <property type="match status" value="1"/>
</dbReference>
<dbReference type="GO" id="GO:0008494">
    <property type="term" value="F:translation activator activity"/>
    <property type="evidence" value="ECO:0007669"/>
    <property type="project" value="TreeGrafter"/>
</dbReference>
<dbReference type="Pfam" id="PF02854">
    <property type="entry name" value="MIF4G"/>
    <property type="match status" value="1"/>
</dbReference>
<comment type="subcellular location">
    <subcellularLocation>
        <location evidence="1">Cytoplasm</location>
    </subcellularLocation>
</comment>
<evidence type="ECO:0000256" key="3">
    <source>
        <dbReference type="ARBA" id="ARBA00022845"/>
    </source>
</evidence>
<evidence type="ECO:0000256" key="4">
    <source>
        <dbReference type="SAM" id="MobiDB-lite"/>
    </source>
</evidence>
<evidence type="ECO:0000256" key="1">
    <source>
        <dbReference type="ARBA" id="ARBA00004496"/>
    </source>
</evidence>
<dbReference type="SMART" id="SM00543">
    <property type="entry name" value="MIF4G"/>
    <property type="match status" value="1"/>
</dbReference>
<accession>A0A7R8ZNF5</accession>
<feature type="compositionally biased region" description="Acidic residues" evidence="4">
    <location>
        <begin position="342"/>
        <end position="352"/>
    </location>
</feature>
<gene>
    <name evidence="5" type="ORF">CTOB1V02_LOCUS4371</name>
</gene>
<organism evidence="5">
    <name type="scientific">Cyprideis torosa</name>
    <dbReference type="NCBI Taxonomy" id="163714"/>
    <lineage>
        <taxon>Eukaryota</taxon>
        <taxon>Metazoa</taxon>
        <taxon>Ecdysozoa</taxon>
        <taxon>Arthropoda</taxon>
        <taxon>Crustacea</taxon>
        <taxon>Oligostraca</taxon>
        <taxon>Ostracoda</taxon>
        <taxon>Podocopa</taxon>
        <taxon>Podocopida</taxon>
        <taxon>Cytherocopina</taxon>
        <taxon>Cytheroidea</taxon>
        <taxon>Cytherideidae</taxon>
        <taxon>Cyprideis</taxon>
    </lineage>
</organism>
<feature type="region of interest" description="Disordered" evidence="4">
    <location>
        <begin position="287"/>
        <end position="393"/>
    </location>
</feature>
<dbReference type="InterPro" id="IPR051367">
    <property type="entry name" value="mRNA_TranslReg/HistoneTransl"/>
</dbReference>
<dbReference type="OrthoDB" id="8171816at2759"/>
<dbReference type="AlphaFoldDB" id="A0A7R8ZNF5"/>
<dbReference type="Gene3D" id="1.25.40.180">
    <property type="match status" value="1"/>
</dbReference>
<feature type="compositionally biased region" description="Polar residues" evidence="4">
    <location>
        <begin position="312"/>
        <end position="328"/>
    </location>
</feature>
<dbReference type="InterPro" id="IPR016024">
    <property type="entry name" value="ARM-type_fold"/>
</dbReference>
<dbReference type="InterPro" id="IPR003890">
    <property type="entry name" value="MIF4G-like_typ-3"/>
</dbReference>
<sequence length="393" mass="42994">MSQVVSDVNVNSNLSAEAAEFVPSWMRSCSQPVTNVVPQTVTETAPSLPAGGIEEIIENYLREISGGRGRLHGVLPKFTATLNQCPLDSDNLEKVVHVIYERCISDRNFSYNGARLCDHLSKNLTQQTPDGKPSGVEFRNLLLSKCMNDYESRVKFLDSNPARLRGLTFFFAELYASLDIVDGGIVSKCDMLGESLMELLSALMSKIDDENVKALCQVFKLSGRYLDGMEKRLGIPPPTRMDQLMEQIEGLANTSDLGIQRYIHSMLGNVLELRRCNWGQPKGMMSFGPPTLVADPTDAPMSNNPPVPSSNTRTQRTIIGSSSGNQGLSAEERAFLRAEGIVGDDEDSEPDESDHTNGEGSSPGMDEEMERDYEMFLRSAGEKNAPGGLNGGV</sequence>
<dbReference type="EMBL" id="OB660834">
    <property type="protein sequence ID" value="CAD7226453.1"/>
    <property type="molecule type" value="Genomic_DNA"/>
</dbReference>
<keyword evidence="3" id="KW-0810">Translation regulation</keyword>
<reference evidence="5" key="1">
    <citation type="submission" date="2020-11" db="EMBL/GenBank/DDBJ databases">
        <authorList>
            <person name="Tran Van P."/>
        </authorList>
    </citation>
    <scope>NUCLEOTIDE SEQUENCE</scope>
</reference>
<proteinExistence type="predicted"/>